<dbReference type="EMBL" id="LNZC01000031">
    <property type="protein sequence ID" value="KTD75974.1"/>
    <property type="molecule type" value="Genomic_DNA"/>
</dbReference>
<protein>
    <submittedName>
        <fullName evidence="1">Uncharacterized protein</fullName>
    </submittedName>
</protein>
<proteinExistence type="predicted"/>
<dbReference type="OrthoDB" id="5639165at2"/>
<name>A0A0W1A3T6_9GAMM</name>
<gene>
    <name evidence="1" type="ORF">Lwor_2540</name>
</gene>
<dbReference type="PATRIC" id="fig|45076.6.peg.2790"/>
<dbReference type="RefSeq" id="WP_058494282.1">
    <property type="nucleotide sequence ID" value="NZ_CBCRUR010000017.1"/>
</dbReference>
<accession>A0A0W1A3T6</accession>
<organism evidence="1 2">
    <name type="scientific">Legionella worsleiensis</name>
    <dbReference type="NCBI Taxonomy" id="45076"/>
    <lineage>
        <taxon>Bacteria</taxon>
        <taxon>Pseudomonadati</taxon>
        <taxon>Pseudomonadota</taxon>
        <taxon>Gammaproteobacteria</taxon>
        <taxon>Legionellales</taxon>
        <taxon>Legionellaceae</taxon>
        <taxon>Legionella</taxon>
    </lineage>
</organism>
<dbReference type="AlphaFoldDB" id="A0A0W1A3T6"/>
<reference evidence="1 2" key="1">
    <citation type="submission" date="2015-11" db="EMBL/GenBank/DDBJ databases">
        <title>Genomic analysis of 38 Legionella species identifies large and diverse effector repertoires.</title>
        <authorList>
            <person name="Burstein D."/>
            <person name="Amaro F."/>
            <person name="Zusman T."/>
            <person name="Lifshitz Z."/>
            <person name="Cohen O."/>
            <person name="Gilbert J.A."/>
            <person name="Pupko T."/>
            <person name="Shuman H.A."/>
            <person name="Segal G."/>
        </authorList>
    </citation>
    <scope>NUCLEOTIDE SEQUENCE [LARGE SCALE GENOMIC DNA]</scope>
    <source>
        <strain evidence="1 2">ATCC 49508</strain>
    </source>
</reference>
<evidence type="ECO:0000313" key="1">
    <source>
        <dbReference type="EMBL" id="KTD75974.1"/>
    </source>
</evidence>
<dbReference type="Proteomes" id="UP000054662">
    <property type="component" value="Unassembled WGS sequence"/>
</dbReference>
<keyword evidence="2" id="KW-1185">Reference proteome</keyword>
<evidence type="ECO:0000313" key="2">
    <source>
        <dbReference type="Proteomes" id="UP000054662"/>
    </source>
</evidence>
<sequence length="197" mass="22970">MINFKKLLVFIFVLCFYSLHIQAKELQNKAFRTIWHPTYLGERLDYCSYDGKECGKDLANRYCRMLGYDYSTQNVIAYNVGLTNYLSSRTQCKGWRCNGFMTISCSTGLSHSPPKPYHYREKLYVYPRYNDYRVDWCYDKNKGCGARAAHSFCSRMGYLKAKSFVKEIQISATKSIGSQELCFGNQCNAFKSILCYR</sequence>
<comment type="caution">
    <text evidence="1">The sequence shown here is derived from an EMBL/GenBank/DDBJ whole genome shotgun (WGS) entry which is preliminary data.</text>
</comment>